<gene>
    <name evidence="7" type="primary">RvY_13760-1</name>
    <name evidence="7" type="synonym">RvY_13760.1</name>
    <name evidence="7" type="ORF">RvY_13760</name>
</gene>
<dbReference type="AlphaFoldDB" id="A0A1D1VU84"/>
<dbReference type="Proteomes" id="UP000186922">
    <property type="component" value="Unassembled WGS sequence"/>
</dbReference>
<keyword evidence="2" id="KW-0238">DNA-binding</keyword>
<evidence type="ECO:0000313" key="8">
    <source>
        <dbReference type="Proteomes" id="UP000186922"/>
    </source>
</evidence>
<organism evidence="7 8">
    <name type="scientific">Ramazzottius varieornatus</name>
    <name type="common">Water bear</name>
    <name type="synonym">Tardigrade</name>
    <dbReference type="NCBI Taxonomy" id="947166"/>
    <lineage>
        <taxon>Eukaryota</taxon>
        <taxon>Metazoa</taxon>
        <taxon>Ecdysozoa</taxon>
        <taxon>Tardigrada</taxon>
        <taxon>Eutardigrada</taxon>
        <taxon>Parachela</taxon>
        <taxon>Hypsibioidea</taxon>
        <taxon>Ramazzottiidae</taxon>
        <taxon>Ramazzottius</taxon>
    </lineage>
</organism>
<dbReference type="PANTHER" id="PTHR19303:SF73">
    <property type="entry name" value="PROTEIN PDC2"/>
    <property type="match status" value="1"/>
</dbReference>
<keyword evidence="5" id="KW-0732">Signal</keyword>
<dbReference type="Pfam" id="PF03221">
    <property type="entry name" value="HTH_Tnp_Tc5"/>
    <property type="match status" value="1"/>
</dbReference>
<feature type="region of interest" description="Disordered" evidence="4">
    <location>
        <begin position="345"/>
        <end position="383"/>
    </location>
</feature>
<keyword evidence="8" id="KW-1185">Reference proteome</keyword>
<dbReference type="InterPro" id="IPR007889">
    <property type="entry name" value="HTH_Psq"/>
</dbReference>
<dbReference type="Gene3D" id="1.10.10.60">
    <property type="entry name" value="Homeodomain-like"/>
    <property type="match status" value="2"/>
</dbReference>
<dbReference type="STRING" id="947166.A0A1D1VU84"/>
<dbReference type="InterPro" id="IPR050863">
    <property type="entry name" value="CenT-Element_Derived"/>
</dbReference>
<dbReference type="PANTHER" id="PTHR19303">
    <property type="entry name" value="TRANSPOSON"/>
    <property type="match status" value="1"/>
</dbReference>
<evidence type="ECO:0000256" key="4">
    <source>
        <dbReference type="SAM" id="MobiDB-lite"/>
    </source>
</evidence>
<sequence length="383" mass="42742">MSAFLKLSWILSSCHFPVCYRLLSDLTLLRSLEVLVCLLADPVAVPVQPRMEGPQPQGPERAVSRTGKAEVPIATKLQMLEDIDNNVSHKLVARKFNVSVSTISYILKKRKKIEEAAELNEGRKRLVRTTKYQHINNMMLEFYNRCQAVLIPVASPLLQTVSRQFATAIGMDSFTGSNGWAAAFLHRNRITSFAKRGEKKEERRKRMLTDHQQSMVNVIVNDIIRNNDSFKSDVFPQTVNVPIPAPQSLPDANVEPAPVLNVAFEPLGTVELIPHHTFTPRPAPDGTNLGRPSAKRSSSGNLKIRSYAQAIQALSALQRYAYGKGSSAVLPMLGEIAVLLSKEEVEKGQKKPLNSKKRRRLAEEPQYQSQDDVEIVKQSPTTI</sequence>
<dbReference type="InterPro" id="IPR006600">
    <property type="entry name" value="HTH_CenpB_DNA-bd_dom"/>
</dbReference>
<dbReference type="OrthoDB" id="125347at2759"/>
<dbReference type="Pfam" id="PF04218">
    <property type="entry name" value="CENP-B_N"/>
    <property type="match status" value="1"/>
</dbReference>
<evidence type="ECO:0000259" key="6">
    <source>
        <dbReference type="PROSITE" id="PS51253"/>
    </source>
</evidence>
<reference evidence="7 8" key="1">
    <citation type="journal article" date="2016" name="Nat. Commun.">
        <title>Extremotolerant tardigrade genome and improved radiotolerance of human cultured cells by tardigrade-unique protein.</title>
        <authorList>
            <person name="Hashimoto T."/>
            <person name="Horikawa D.D."/>
            <person name="Saito Y."/>
            <person name="Kuwahara H."/>
            <person name="Kozuka-Hata H."/>
            <person name="Shin-I T."/>
            <person name="Minakuchi Y."/>
            <person name="Ohishi K."/>
            <person name="Motoyama A."/>
            <person name="Aizu T."/>
            <person name="Enomoto A."/>
            <person name="Kondo K."/>
            <person name="Tanaka S."/>
            <person name="Hara Y."/>
            <person name="Koshikawa S."/>
            <person name="Sagara H."/>
            <person name="Miura T."/>
            <person name="Yokobori S."/>
            <person name="Miyagawa K."/>
            <person name="Suzuki Y."/>
            <person name="Kubo T."/>
            <person name="Oyama M."/>
            <person name="Kohara Y."/>
            <person name="Fujiyama A."/>
            <person name="Arakawa K."/>
            <person name="Katayama T."/>
            <person name="Toyoda A."/>
            <person name="Kunieda T."/>
        </authorList>
    </citation>
    <scope>NUCLEOTIDE SEQUENCE [LARGE SCALE GENOMIC DNA]</scope>
    <source>
        <strain evidence="7 8">YOKOZUNA-1</strain>
    </source>
</reference>
<dbReference type="SUPFAM" id="SSF46689">
    <property type="entry name" value="Homeodomain-like"/>
    <property type="match status" value="2"/>
</dbReference>
<evidence type="ECO:0000313" key="7">
    <source>
        <dbReference type="EMBL" id="GAV03318.1"/>
    </source>
</evidence>
<proteinExistence type="predicted"/>
<dbReference type="GO" id="GO:0005634">
    <property type="term" value="C:nucleus"/>
    <property type="evidence" value="ECO:0007669"/>
    <property type="project" value="UniProtKB-SubCell"/>
</dbReference>
<evidence type="ECO:0000256" key="2">
    <source>
        <dbReference type="ARBA" id="ARBA00023125"/>
    </source>
</evidence>
<evidence type="ECO:0000256" key="1">
    <source>
        <dbReference type="ARBA" id="ARBA00004123"/>
    </source>
</evidence>
<feature type="region of interest" description="Disordered" evidence="4">
    <location>
        <begin position="277"/>
        <end position="301"/>
    </location>
</feature>
<evidence type="ECO:0000256" key="3">
    <source>
        <dbReference type="ARBA" id="ARBA00023242"/>
    </source>
</evidence>
<dbReference type="InterPro" id="IPR009057">
    <property type="entry name" value="Homeodomain-like_sf"/>
</dbReference>
<name>A0A1D1VU84_RAMVA</name>
<dbReference type="PROSITE" id="PS51253">
    <property type="entry name" value="HTH_CENPB"/>
    <property type="match status" value="1"/>
</dbReference>
<feature type="chain" id="PRO_5008898860" description="HTH CENPB-type domain-containing protein" evidence="5">
    <location>
        <begin position="20"/>
        <end position="383"/>
    </location>
</feature>
<protein>
    <recommendedName>
        <fullName evidence="6">HTH CENPB-type domain-containing protein</fullName>
    </recommendedName>
</protein>
<keyword evidence="3" id="KW-0539">Nucleus</keyword>
<dbReference type="EMBL" id="BDGG01000009">
    <property type="protein sequence ID" value="GAV03318.1"/>
    <property type="molecule type" value="Genomic_DNA"/>
</dbReference>
<dbReference type="GO" id="GO:0003677">
    <property type="term" value="F:DNA binding"/>
    <property type="evidence" value="ECO:0007669"/>
    <property type="project" value="UniProtKB-KW"/>
</dbReference>
<evidence type="ECO:0000256" key="5">
    <source>
        <dbReference type="SAM" id="SignalP"/>
    </source>
</evidence>
<comment type="caution">
    <text evidence="7">The sequence shown here is derived from an EMBL/GenBank/DDBJ whole genome shotgun (WGS) entry which is preliminary data.</text>
</comment>
<comment type="subcellular location">
    <subcellularLocation>
        <location evidence="1">Nucleus</location>
    </subcellularLocation>
</comment>
<feature type="domain" description="HTH CENPB-type" evidence="6">
    <location>
        <begin position="123"/>
        <end position="194"/>
    </location>
</feature>
<feature type="signal peptide" evidence="5">
    <location>
        <begin position="1"/>
        <end position="19"/>
    </location>
</feature>
<accession>A0A1D1VU84</accession>